<gene>
    <name evidence="3" type="ORF">AMSG_03174</name>
</gene>
<dbReference type="PANTHER" id="PTHR20930:SF0">
    <property type="entry name" value="PROTEIN ILRUN"/>
    <property type="match status" value="1"/>
</dbReference>
<feature type="region of interest" description="Disordered" evidence="1">
    <location>
        <begin position="1"/>
        <end position="38"/>
    </location>
</feature>
<evidence type="ECO:0000256" key="1">
    <source>
        <dbReference type="SAM" id="MobiDB-lite"/>
    </source>
</evidence>
<dbReference type="AlphaFoldDB" id="A0A0L0D3H0"/>
<dbReference type="Gene3D" id="2.60.40.10">
    <property type="entry name" value="Immunoglobulins"/>
    <property type="match status" value="1"/>
</dbReference>
<dbReference type="Gene3D" id="3.10.20.90">
    <property type="entry name" value="Phosphatidylinositol 3-kinase Catalytic Subunit, Chain A, domain 1"/>
    <property type="match status" value="1"/>
</dbReference>
<dbReference type="EMBL" id="GL349444">
    <property type="protein sequence ID" value="KNC46745.1"/>
    <property type="molecule type" value="Genomic_DNA"/>
</dbReference>
<dbReference type="InterPro" id="IPR032350">
    <property type="entry name" value="Nbr1_FW"/>
</dbReference>
<evidence type="ECO:0000313" key="3">
    <source>
        <dbReference type="EMBL" id="KNC46745.1"/>
    </source>
</evidence>
<evidence type="ECO:0000259" key="2">
    <source>
        <dbReference type="PROSITE" id="PS50053"/>
    </source>
</evidence>
<dbReference type="GeneID" id="25562795"/>
<dbReference type="SMART" id="SM00213">
    <property type="entry name" value="UBQ"/>
    <property type="match status" value="1"/>
</dbReference>
<feature type="domain" description="Ubiquitin-like" evidence="2">
    <location>
        <begin position="231"/>
        <end position="311"/>
    </location>
</feature>
<sequence>MPYKRRRVPRAAGGSGRSPRRRERSASPSSSKSPLSVRVVGDVTVPPGTALAPNVTFIKTWSVVNDGVEVWDRAFLVFVSGSLLAQSPSIALPAVGAGERINVSLEVQAPETGGRALSSWAFMDAAGRRFGEPLVIDVNVTAAHAHDINAARDALAALIRVGRVLGMPDLPPLEAPPLGDGPSAFPYLEELWAMAKALEAHTGADTGANELDDGFSSDGELVDASGDEPLFEISVRWRSGNQVFTLSVSASHTVADVKSVVAGQAGLPRESLELAPAFAGGVPPDGLVLLDASRTLASYGLGSGTVLELLVAPGPATLGPTPQGASPQWG</sequence>
<keyword evidence="4" id="KW-1185">Reference proteome</keyword>
<dbReference type="Proteomes" id="UP000054408">
    <property type="component" value="Unassembled WGS sequence"/>
</dbReference>
<feature type="compositionally biased region" description="Low complexity" evidence="1">
    <location>
        <begin position="26"/>
        <end position="38"/>
    </location>
</feature>
<accession>A0A0L0D3H0</accession>
<dbReference type="OrthoDB" id="661148at2759"/>
<dbReference type="Pfam" id="PF16158">
    <property type="entry name" value="N_BRCA1_IG"/>
    <property type="match status" value="1"/>
</dbReference>
<organism evidence="3 4">
    <name type="scientific">Thecamonas trahens ATCC 50062</name>
    <dbReference type="NCBI Taxonomy" id="461836"/>
    <lineage>
        <taxon>Eukaryota</taxon>
        <taxon>Apusozoa</taxon>
        <taxon>Apusomonadida</taxon>
        <taxon>Apusomonadidae</taxon>
        <taxon>Thecamonas</taxon>
    </lineage>
</organism>
<dbReference type="CDD" id="cd17039">
    <property type="entry name" value="Ubl_ubiquitin_like"/>
    <property type="match status" value="1"/>
</dbReference>
<evidence type="ECO:0000313" key="4">
    <source>
        <dbReference type="Proteomes" id="UP000054408"/>
    </source>
</evidence>
<dbReference type="PANTHER" id="PTHR20930">
    <property type="entry name" value="OVARIAN CARCINOMA ANTIGEN CA125-RELATED"/>
    <property type="match status" value="1"/>
</dbReference>
<dbReference type="InterPro" id="IPR013783">
    <property type="entry name" value="Ig-like_fold"/>
</dbReference>
<dbReference type="CDD" id="cd14947">
    <property type="entry name" value="NBR1_like"/>
    <property type="match status" value="1"/>
</dbReference>
<dbReference type="SUPFAM" id="SSF54236">
    <property type="entry name" value="Ubiquitin-like"/>
    <property type="match status" value="1"/>
</dbReference>
<dbReference type="InterPro" id="IPR029071">
    <property type="entry name" value="Ubiquitin-like_domsf"/>
</dbReference>
<name>A0A0L0D3H0_THETB</name>
<dbReference type="InterPro" id="IPR000626">
    <property type="entry name" value="Ubiquitin-like_dom"/>
</dbReference>
<dbReference type="RefSeq" id="XP_013760025.1">
    <property type="nucleotide sequence ID" value="XM_013904571.1"/>
</dbReference>
<protein>
    <recommendedName>
        <fullName evidence="2">Ubiquitin-like domain-containing protein</fullName>
    </recommendedName>
</protein>
<dbReference type="PROSITE" id="PS50053">
    <property type="entry name" value="UBIQUITIN_2"/>
    <property type="match status" value="1"/>
</dbReference>
<reference evidence="3 4" key="1">
    <citation type="submission" date="2010-05" db="EMBL/GenBank/DDBJ databases">
        <title>The Genome Sequence of Thecamonas trahens ATCC 50062.</title>
        <authorList>
            <consortium name="The Broad Institute Genome Sequencing Platform"/>
            <person name="Russ C."/>
            <person name="Cuomo C."/>
            <person name="Shea T."/>
            <person name="Young S.K."/>
            <person name="Zeng Q."/>
            <person name="Koehrsen M."/>
            <person name="Haas B."/>
            <person name="Borodovsky M."/>
            <person name="Guigo R."/>
            <person name="Alvarado L."/>
            <person name="Berlin A."/>
            <person name="Bochicchio J."/>
            <person name="Borenstein D."/>
            <person name="Chapman S."/>
            <person name="Chen Z."/>
            <person name="Freedman E."/>
            <person name="Gellesch M."/>
            <person name="Goldberg J."/>
            <person name="Griggs A."/>
            <person name="Gujja S."/>
            <person name="Heilman E."/>
            <person name="Heiman D."/>
            <person name="Hepburn T."/>
            <person name="Howarth C."/>
            <person name="Jen D."/>
            <person name="Larson L."/>
            <person name="Mehta T."/>
            <person name="Park D."/>
            <person name="Pearson M."/>
            <person name="Roberts A."/>
            <person name="Saif S."/>
            <person name="Shenoy N."/>
            <person name="Sisk P."/>
            <person name="Stolte C."/>
            <person name="Sykes S."/>
            <person name="Thomson T."/>
            <person name="Walk T."/>
            <person name="White J."/>
            <person name="Yandava C."/>
            <person name="Burger G."/>
            <person name="Gray M.W."/>
            <person name="Holland P.W.H."/>
            <person name="King N."/>
            <person name="Lang F.B.F."/>
            <person name="Roger A.J."/>
            <person name="Ruiz-Trillo I."/>
            <person name="Lander E."/>
            <person name="Nusbaum C."/>
        </authorList>
    </citation>
    <scope>NUCLEOTIDE SEQUENCE [LARGE SCALE GENOMIC DNA]</scope>
    <source>
        <strain evidence="3 4">ATCC 50062</strain>
    </source>
</reference>
<proteinExistence type="predicted"/>
<dbReference type="STRING" id="461836.A0A0L0D3H0"/>